<dbReference type="RefSeq" id="WP_345278714.1">
    <property type="nucleotide sequence ID" value="NZ_BAABAJ010000002.1"/>
</dbReference>
<comment type="caution">
    <text evidence="2">The sequence shown here is derived from an EMBL/GenBank/DDBJ whole genome shotgun (WGS) entry which is preliminary data.</text>
</comment>
<proteinExistence type="predicted"/>
<name>A0ABP7LGJ5_9ACTN</name>
<keyword evidence="3" id="KW-1185">Reference proteome</keyword>
<sequence length="83" mass="8386">MTATTFTLVTALPRPRRLGTALSAVRAFGTAAAEVTLLGSYGPPEAGVRHPAPRYAPAPGPGPGSGPGPAAQEQAGRPERTRP</sequence>
<feature type="region of interest" description="Disordered" evidence="1">
    <location>
        <begin position="40"/>
        <end position="83"/>
    </location>
</feature>
<gene>
    <name evidence="2" type="ORF">GCM10022244_09540</name>
</gene>
<reference evidence="3" key="1">
    <citation type="journal article" date="2019" name="Int. J. Syst. Evol. Microbiol.">
        <title>The Global Catalogue of Microorganisms (GCM) 10K type strain sequencing project: providing services to taxonomists for standard genome sequencing and annotation.</title>
        <authorList>
            <consortium name="The Broad Institute Genomics Platform"/>
            <consortium name="The Broad Institute Genome Sequencing Center for Infectious Disease"/>
            <person name="Wu L."/>
            <person name="Ma J."/>
        </authorList>
    </citation>
    <scope>NUCLEOTIDE SEQUENCE [LARGE SCALE GENOMIC DNA]</scope>
    <source>
        <strain evidence="3">JCM 16956</strain>
    </source>
</reference>
<evidence type="ECO:0000313" key="3">
    <source>
        <dbReference type="Proteomes" id="UP001501000"/>
    </source>
</evidence>
<organism evidence="2 3">
    <name type="scientific">Streptomyces gulbargensis</name>
    <dbReference type="NCBI Taxonomy" id="364901"/>
    <lineage>
        <taxon>Bacteria</taxon>
        <taxon>Bacillati</taxon>
        <taxon>Actinomycetota</taxon>
        <taxon>Actinomycetes</taxon>
        <taxon>Kitasatosporales</taxon>
        <taxon>Streptomycetaceae</taxon>
        <taxon>Streptomyces</taxon>
    </lineage>
</organism>
<evidence type="ECO:0000256" key="1">
    <source>
        <dbReference type="SAM" id="MobiDB-lite"/>
    </source>
</evidence>
<dbReference type="EMBL" id="BAABAJ010000002">
    <property type="protein sequence ID" value="GAA3901456.1"/>
    <property type="molecule type" value="Genomic_DNA"/>
</dbReference>
<accession>A0ABP7LGJ5</accession>
<dbReference type="Proteomes" id="UP001501000">
    <property type="component" value="Unassembled WGS sequence"/>
</dbReference>
<protein>
    <submittedName>
        <fullName evidence="2">Uncharacterized protein</fullName>
    </submittedName>
</protein>
<evidence type="ECO:0000313" key="2">
    <source>
        <dbReference type="EMBL" id="GAA3901456.1"/>
    </source>
</evidence>
<feature type="compositionally biased region" description="Pro residues" evidence="1">
    <location>
        <begin position="54"/>
        <end position="66"/>
    </location>
</feature>